<dbReference type="STRING" id="1513793.SAMN06296036_11296"/>
<feature type="region of interest" description="Disordered" evidence="1">
    <location>
        <begin position="63"/>
        <end position="82"/>
    </location>
</feature>
<dbReference type="Proteomes" id="UP000192907">
    <property type="component" value="Unassembled WGS sequence"/>
</dbReference>
<reference evidence="3" key="1">
    <citation type="submission" date="2017-04" db="EMBL/GenBank/DDBJ databases">
        <authorList>
            <person name="Varghese N."/>
            <person name="Submissions S."/>
        </authorList>
    </citation>
    <scope>NUCLEOTIDE SEQUENCE [LARGE SCALE GENOMIC DNA]</scope>
    <source>
        <strain evidence="3">RKEM611</strain>
    </source>
</reference>
<evidence type="ECO:0000256" key="1">
    <source>
        <dbReference type="SAM" id="MobiDB-lite"/>
    </source>
</evidence>
<evidence type="ECO:0000313" key="3">
    <source>
        <dbReference type="Proteomes" id="UP000192907"/>
    </source>
</evidence>
<keyword evidence="3" id="KW-1185">Reference proteome</keyword>
<accession>A0A1Y6C321</accession>
<sequence>MTKTSFTKVQTLRKDRNADVIRRMKGGDQLSSFNSYSSWFPPRPIIEKDEHAVKALYGTQPKAFKNVNPKPNAHRIDDVPARQVRKLRLA</sequence>
<evidence type="ECO:0000313" key="2">
    <source>
        <dbReference type="EMBL" id="SMF40652.1"/>
    </source>
</evidence>
<dbReference type="AlphaFoldDB" id="A0A1Y6C321"/>
<dbReference type="RefSeq" id="WP_132320464.1">
    <property type="nucleotide sequence ID" value="NZ_FWZT01000012.1"/>
</dbReference>
<proteinExistence type="predicted"/>
<name>A0A1Y6C321_9BACT</name>
<protein>
    <submittedName>
        <fullName evidence="2">Uncharacterized protein</fullName>
    </submittedName>
</protein>
<gene>
    <name evidence="2" type="ORF">SAMN06296036_11296</name>
</gene>
<dbReference type="EMBL" id="FWZT01000012">
    <property type="protein sequence ID" value="SMF40652.1"/>
    <property type="molecule type" value="Genomic_DNA"/>
</dbReference>
<organism evidence="2 3">
    <name type="scientific">Pseudobacteriovorax antillogorgiicola</name>
    <dbReference type="NCBI Taxonomy" id="1513793"/>
    <lineage>
        <taxon>Bacteria</taxon>
        <taxon>Pseudomonadati</taxon>
        <taxon>Bdellovibrionota</taxon>
        <taxon>Oligoflexia</taxon>
        <taxon>Oligoflexales</taxon>
        <taxon>Pseudobacteriovoracaceae</taxon>
        <taxon>Pseudobacteriovorax</taxon>
    </lineage>
</organism>
<dbReference type="OrthoDB" id="9952302at2"/>